<dbReference type="GO" id="GO:0008168">
    <property type="term" value="F:methyltransferase activity"/>
    <property type="evidence" value="ECO:0007669"/>
    <property type="project" value="UniProtKB-KW"/>
</dbReference>
<keyword evidence="2" id="KW-0808">Transferase</keyword>
<keyword evidence="1 4" id="KW-0489">Methyltransferase</keyword>
<gene>
    <name evidence="4" type="ORF">J2D73_14680</name>
</gene>
<keyword evidence="3" id="KW-0949">S-adenosyl-L-methionine</keyword>
<dbReference type="Pfam" id="PF13578">
    <property type="entry name" value="Methyltransf_24"/>
    <property type="match status" value="1"/>
</dbReference>
<evidence type="ECO:0000256" key="1">
    <source>
        <dbReference type="ARBA" id="ARBA00022603"/>
    </source>
</evidence>
<dbReference type="Proteomes" id="UP000664771">
    <property type="component" value="Unassembled WGS sequence"/>
</dbReference>
<dbReference type="GO" id="GO:0032259">
    <property type="term" value="P:methylation"/>
    <property type="evidence" value="ECO:0007669"/>
    <property type="project" value="UniProtKB-KW"/>
</dbReference>
<reference evidence="4 5" key="1">
    <citation type="submission" date="2021-03" db="EMBL/GenBank/DDBJ databases">
        <title>The complete genome sequence of Acetobacter sacchari TBRC 11175.</title>
        <authorList>
            <person name="Charoenyingcharoen P."/>
            <person name="Yukphan P."/>
        </authorList>
    </citation>
    <scope>NUCLEOTIDE SEQUENCE [LARGE SCALE GENOMIC DNA]</scope>
    <source>
        <strain evidence="4 5">TBRC 11175</strain>
    </source>
</reference>
<organism evidence="4 5">
    <name type="scientific">Acetobacter sacchari</name>
    <dbReference type="NCBI Taxonomy" id="2661687"/>
    <lineage>
        <taxon>Bacteria</taxon>
        <taxon>Pseudomonadati</taxon>
        <taxon>Pseudomonadota</taxon>
        <taxon>Alphaproteobacteria</taxon>
        <taxon>Acetobacterales</taxon>
        <taxon>Acetobacteraceae</taxon>
        <taxon>Acetobacter</taxon>
    </lineage>
</organism>
<accession>A0ABS3LYQ3</accession>
<comment type="caution">
    <text evidence="4">The sequence shown here is derived from an EMBL/GenBank/DDBJ whole genome shotgun (WGS) entry which is preliminary data.</text>
</comment>
<dbReference type="InterPro" id="IPR029063">
    <property type="entry name" value="SAM-dependent_MTases_sf"/>
</dbReference>
<evidence type="ECO:0000313" key="5">
    <source>
        <dbReference type="Proteomes" id="UP000664771"/>
    </source>
</evidence>
<evidence type="ECO:0000256" key="2">
    <source>
        <dbReference type="ARBA" id="ARBA00022679"/>
    </source>
</evidence>
<dbReference type="Gene3D" id="3.40.50.150">
    <property type="entry name" value="Vaccinia Virus protein VP39"/>
    <property type="match status" value="1"/>
</dbReference>
<dbReference type="PROSITE" id="PS51682">
    <property type="entry name" value="SAM_OMT_I"/>
    <property type="match status" value="1"/>
</dbReference>
<evidence type="ECO:0000313" key="4">
    <source>
        <dbReference type="EMBL" id="MBO1361032.1"/>
    </source>
</evidence>
<dbReference type="PANTHER" id="PTHR43167">
    <property type="entry name" value="PUTATIVE (AFU_ORTHOLOGUE AFUA_6G01830)-RELATED"/>
    <property type="match status" value="1"/>
</dbReference>
<dbReference type="SUPFAM" id="SSF53335">
    <property type="entry name" value="S-adenosyl-L-methionine-dependent methyltransferases"/>
    <property type="match status" value="1"/>
</dbReference>
<dbReference type="InterPro" id="IPR002935">
    <property type="entry name" value="SAM_O-MeTrfase"/>
</dbReference>
<sequence length="231" mass="24971">MITPLFRPQFAPQIQCVIDRLYSETLSQDPAIRQLAQAKGLTHDGQRGFYEAMKDARLPVTPEFGALLYILTRSTRAQHIIEFGTSFGVSTLFLAAALRDNGGGRLVTSELLPDKAERASANLREAGLADLVDIRIGDARATLSRDLPESIDLILLDASKGLYLDLLLLLEPALRKGGLVISDRADLDGDDGGRAAAYLSYLATPANGYRMASITTQALGQTFAHDVAVRA</sequence>
<dbReference type="EMBL" id="JAFVMF010000017">
    <property type="protein sequence ID" value="MBO1361032.1"/>
    <property type="molecule type" value="Genomic_DNA"/>
</dbReference>
<evidence type="ECO:0000256" key="3">
    <source>
        <dbReference type="ARBA" id="ARBA00022691"/>
    </source>
</evidence>
<name>A0ABS3LYQ3_9PROT</name>
<keyword evidence="5" id="KW-1185">Reference proteome</keyword>
<proteinExistence type="predicted"/>
<dbReference type="RefSeq" id="WP_207882525.1">
    <property type="nucleotide sequence ID" value="NZ_JAFVMF010000017.1"/>
</dbReference>
<protein>
    <submittedName>
        <fullName evidence="4">Class I SAM-dependent methyltransferase</fullName>
    </submittedName>
</protein>
<dbReference type="PANTHER" id="PTHR43167:SF1">
    <property type="entry name" value="PUTATIVE (AFU_ORTHOLOGUE AFUA_6G01830)-RELATED"/>
    <property type="match status" value="1"/>
</dbReference>